<sequence>MATKLDRSQRLSKTTQSRTRAMERRMLKINVKDKSDTKKSGKNKTERRGEFRGKKKIEMGRPHSKYVSQQVDTKRSTNLLATTTGKEVQRQTANKIEGQHCATERTALA</sequence>
<dbReference type="Proteomes" id="UP000735302">
    <property type="component" value="Unassembled WGS sequence"/>
</dbReference>
<name>A0AAV4AH09_9GAST</name>
<dbReference type="AlphaFoldDB" id="A0AAV4AH09"/>
<gene>
    <name evidence="2" type="ORF">PoB_003241600</name>
</gene>
<reference evidence="2 3" key="1">
    <citation type="journal article" date="2021" name="Elife">
        <title>Chloroplast acquisition without the gene transfer in kleptoplastic sea slugs, Plakobranchus ocellatus.</title>
        <authorList>
            <person name="Maeda T."/>
            <person name="Takahashi S."/>
            <person name="Yoshida T."/>
            <person name="Shimamura S."/>
            <person name="Takaki Y."/>
            <person name="Nagai Y."/>
            <person name="Toyoda A."/>
            <person name="Suzuki Y."/>
            <person name="Arimoto A."/>
            <person name="Ishii H."/>
            <person name="Satoh N."/>
            <person name="Nishiyama T."/>
            <person name="Hasebe M."/>
            <person name="Maruyama T."/>
            <person name="Minagawa J."/>
            <person name="Obokata J."/>
            <person name="Shigenobu S."/>
        </authorList>
    </citation>
    <scope>NUCLEOTIDE SEQUENCE [LARGE SCALE GENOMIC DNA]</scope>
</reference>
<accession>A0AAV4AH09</accession>
<comment type="caution">
    <text evidence="2">The sequence shown here is derived from an EMBL/GenBank/DDBJ whole genome shotgun (WGS) entry which is preliminary data.</text>
</comment>
<evidence type="ECO:0000313" key="3">
    <source>
        <dbReference type="Proteomes" id="UP000735302"/>
    </source>
</evidence>
<proteinExistence type="predicted"/>
<feature type="compositionally biased region" description="Polar residues" evidence="1">
    <location>
        <begin position="66"/>
        <end position="94"/>
    </location>
</feature>
<evidence type="ECO:0000313" key="2">
    <source>
        <dbReference type="EMBL" id="GFO05911.1"/>
    </source>
</evidence>
<keyword evidence="3" id="KW-1185">Reference proteome</keyword>
<feature type="compositionally biased region" description="Basic and acidic residues" evidence="1">
    <location>
        <begin position="20"/>
        <end position="61"/>
    </location>
</feature>
<feature type="region of interest" description="Disordered" evidence="1">
    <location>
        <begin position="1"/>
        <end position="109"/>
    </location>
</feature>
<organism evidence="2 3">
    <name type="scientific">Plakobranchus ocellatus</name>
    <dbReference type="NCBI Taxonomy" id="259542"/>
    <lineage>
        <taxon>Eukaryota</taxon>
        <taxon>Metazoa</taxon>
        <taxon>Spiralia</taxon>
        <taxon>Lophotrochozoa</taxon>
        <taxon>Mollusca</taxon>
        <taxon>Gastropoda</taxon>
        <taxon>Heterobranchia</taxon>
        <taxon>Euthyneura</taxon>
        <taxon>Panpulmonata</taxon>
        <taxon>Sacoglossa</taxon>
        <taxon>Placobranchoidea</taxon>
        <taxon>Plakobranchidae</taxon>
        <taxon>Plakobranchus</taxon>
    </lineage>
</organism>
<evidence type="ECO:0000256" key="1">
    <source>
        <dbReference type="SAM" id="MobiDB-lite"/>
    </source>
</evidence>
<dbReference type="EMBL" id="BLXT01003755">
    <property type="protein sequence ID" value="GFO05911.1"/>
    <property type="molecule type" value="Genomic_DNA"/>
</dbReference>
<protein>
    <submittedName>
        <fullName evidence="2">Uncharacterized protein</fullName>
    </submittedName>
</protein>